<gene>
    <name evidence="1" type="ORF">CARN2_3225</name>
</gene>
<dbReference type="AlphaFoldDB" id="E6PS44"/>
<name>E6PS44_9ZZZZ</name>
<accession>E6PS44</accession>
<comment type="caution">
    <text evidence="1">The sequence shown here is derived from an EMBL/GenBank/DDBJ whole genome shotgun (WGS) entry which is preliminary data.</text>
</comment>
<organism evidence="1">
    <name type="scientific">mine drainage metagenome</name>
    <dbReference type="NCBI Taxonomy" id="410659"/>
    <lineage>
        <taxon>unclassified sequences</taxon>
        <taxon>metagenomes</taxon>
        <taxon>ecological metagenomes</taxon>
    </lineage>
</organism>
<sequence>MSAITRSRWPKRTCWAFRSSAWSTPTTRPSASTMSFLATMTRAKPLRSTPAAWRMPFSRARTTRCTKSCKRLRTSPASSSKCRTSRTLPEPSLAFFDLPRGLFTAPLFNPGEEYGGNHRIHGRRTARQN</sequence>
<reference evidence="1" key="1">
    <citation type="submission" date="2009-10" db="EMBL/GenBank/DDBJ databases">
        <title>Diversity of trophic interactions inside an arsenic-rich microbial ecosystem.</title>
        <authorList>
            <person name="Bertin P.N."/>
            <person name="Heinrich-Salmeron A."/>
            <person name="Pelletier E."/>
            <person name="Goulhen-Chollet F."/>
            <person name="Arsene-Ploetze F."/>
            <person name="Gallien S."/>
            <person name="Calteau A."/>
            <person name="Vallenet D."/>
            <person name="Casiot C."/>
            <person name="Chane-Woon-Ming B."/>
            <person name="Giloteaux L."/>
            <person name="Barakat M."/>
            <person name="Bonnefoy V."/>
            <person name="Bruneel O."/>
            <person name="Chandler M."/>
            <person name="Cleiss J."/>
            <person name="Duran R."/>
            <person name="Elbaz-Poulichet F."/>
            <person name="Fonknechten N."/>
            <person name="Lauga B."/>
            <person name="Mornico D."/>
            <person name="Ortet P."/>
            <person name="Schaeffer C."/>
            <person name="Siguier P."/>
            <person name="Alexander Thil Smith A."/>
            <person name="Van Dorsselaer A."/>
            <person name="Weissenbach J."/>
            <person name="Medigue C."/>
            <person name="Le Paslier D."/>
        </authorList>
    </citation>
    <scope>NUCLEOTIDE SEQUENCE</scope>
</reference>
<proteinExistence type="predicted"/>
<evidence type="ECO:0000313" key="1">
    <source>
        <dbReference type="EMBL" id="CBH97750.1"/>
    </source>
</evidence>
<protein>
    <submittedName>
        <fullName evidence="1">Uncharacterized protein</fullName>
    </submittedName>
</protein>
<dbReference type="EMBL" id="CABM01000047">
    <property type="protein sequence ID" value="CBH97750.1"/>
    <property type="molecule type" value="Genomic_DNA"/>
</dbReference>